<protein>
    <submittedName>
        <fullName evidence="5">Serine/threonine dehydratase</fullName>
    </submittedName>
</protein>
<evidence type="ECO:0000313" key="5">
    <source>
        <dbReference type="EMBL" id="BDM67473.1"/>
    </source>
</evidence>
<sequence>MTQSPSGPSGHPRPAGPGTGAPDTVTLDDVRDAARRLAGVAHRTPVLRSRTLDALAGTEAHLKCENFQRIGAFKFRGAYYALSRLAPEQLARGVVAYSSGNHAQAVALAARELGSHAVIVMPEDSPRSKTDATAGYGAEIVRYDRYTGDRAALAQQLAEDRGLALIPPYEHPHIIAGQGTAALELLEETGPLDALLVPVGGGGLMAGSATAATALAPGIRMIGVEPEAGDDTRRSLAAGHPVTIPVPRTIADGQAVDTPGALTFAINRRLIDSVVLVSDDEIRAAMAFAFERLKIVTEPSGASALAALLTGRAGPLPPRTGVIISGGNIGLDRFLAVMAGAGG</sequence>
<organism evidence="5 6">
    <name type="scientific">Streptomyces nigrescens</name>
    <dbReference type="NCBI Taxonomy" id="1920"/>
    <lineage>
        <taxon>Bacteria</taxon>
        <taxon>Bacillati</taxon>
        <taxon>Actinomycetota</taxon>
        <taxon>Actinomycetes</taxon>
        <taxon>Kitasatosporales</taxon>
        <taxon>Streptomycetaceae</taxon>
        <taxon>Streptomyces</taxon>
    </lineage>
</organism>
<dbReference type="RefSeq" id="WP_261951620.1">
    <property type="nucleotide sequence ID" value="NZ_AP026073.1"/>
</dbReference>
<gene>
    <name evidence="5" type="ORF">HEK616_09600</name>
</gene>
<feature type="region of interest" description="Disordered" evidence="3">
    <location>
        <begin position="1"/>
        <end position="24"/>
    </location>
</feature>
<dbReference type="Gene3D" id="3.40.50.1100">
    <property type="match status" value="2"/>
</dbReference>
<comment type="cofactor">
    <cofactor evidence="1">
        <name>pyridoxal 5'-phosphate</name>
        <dbReference type="ChEBI" id="CHEBI:597326"/>
    </cofactor>
</comment>
<reference evidence="5" key="1">
    <citation type="submission" date="2022-06" db="EMBL/GenBank/DDBJ databases">
        <title>Complete genome sequence of Streptomyces nigrescens HEK616.</title>
        <authorList>
            <person name="Asamizu S."/>
            <person name="Onaka H."/>
        </authorList>
    </citation>
    <scope>NUCLEOTIDE SEQUENCE</scope>
    <source>
        <strain evidence="5">HEK616</strain>
    </source>
</reference>
<dbReference type="EMBL" id="AP026073">
    <property type="protein sequence ID" value="BDM67473.1"/>
    <property type="molecule type" value="Genomic_DNA"/>
</dbReference>
<proteinExistence type="predicted"/>
<keyword evidence="6" id="KW-1185">Reference proteome</keyword>
<dbReference type="PANTHER" id="PTHR43050">
    <property type="entry name" value="SERINE / THREONINE RACEMASE FAMILY MEMBER"/>
    <property type="match status" value="1"/>
</dbReference>
<dbReference type="InterPro" id="IPR036052">
    <property type="entry name" value="TrpB-like_PALP_sf"/>
</dbReference>
<feature type="domain" description="Tryptophan synthase beta chain-like PALP" evidence="4">
    <location>
        <begin position="42"/>
        <end position="325"/>
    </location>
</feature>
<dbReference type="InterPro" id="IPR001926">
    <property type="entry name" value="TrpB-like_PALP"/>
</dbReference>
<evidence type="ECO:0000256" key="3">
    <source>
        <dbReference type="SAM" id="MobiDB-lite"/>
    </source>
</evidence>
<accession>A0ABN6QR92</accession>
<evidence type="ECO:0000256" key="2">
    <source>
        <dbReference type="ARBA" id="ARBA00022898"/>
    </source>
</evidence>
<evidence type="ECO:0000256" key="1">
    <source>
        <dbReference type="ARBA" id="ARBA00001933"/>
    </source>
</evidence>
<keyword evidence="2" id="KW-0663">Pyridoxal phosphate</keyword>
<dbReference type="CDD" id="cd01562">
    <property type="entry name" value="Thr-dehyd"/>
    <property type="match status" value="1"/>
</dbReference>
<name>A0ABN6QR92_STRNI</name>
<dbReference type="SUPFAM" id="SSF53686">
    <property type="entry name" value="Tryptophan synthase beta subunit-like PLP-dependent enzymes"/>
    <property type="match status" value="1"/>
</dbReference>
<dbReference type="Proteomes" id="UP001059597">
    <property type="component" value="Chromosome"/>
</dbReference>
<dbReference type="PANTHER" id="PTHR43050:SF1">
    <property type="entry name" value="SERINE RACEMASE"/>
    <property type="match status" value="1"/>
</dbReference>
<dbReference type="Pfam" id="PF00291">
    <property type="entry name" value="PALP"/>
    <property type="match status" value="1"/>
</dbReference>
<evidence type="ECO:0000313" key="6">
    <source>
        <dbReference type="Proteomes" id="UP001059597"/>
    </source>
</evidence>
<evidence type="ECO:0000259" key="4">
    <source>
        <dbReference type="Pfam" id="PF00291"/>
    </source>
</evidence>